<organism evidence="1 2">
    <name type="scientific">Characodon lateralis</name>
    <dbReference type="NCBI Taxonomy" id="208331"/>
    <lineage>
        <taxon>Eukaryota</taxon>
        <taxon>Metazoa</taxon>
        <taxon>Chordata</taxon>
        <taxon>Craniata</taxon>
        <taxon>Vertebrata</taxon>
        <taxon>Euteleostomi</taxon>
        <taxon>Actinopterygii</taxon>
        <taxon>Neopterygii</taxon>
        <taxon>Teleostei</taxon>
        <taxon>Neoteleostei</taxon>
        <taxon>Acanthomorphata</taxon>
        <taxon>Ovalentaria</taxon>
        <taxon>Atherinomorphae</taxon>
        <taxon>Cyprinodontiformes</taxon>
        <taxon>Goodeidae</taxon>
        <taxon>Characodon</taxon>
    </lineage>
</organism>
<proteinExistence type="predicted"/>
<gene>
    <name evidence="1" type="ORF">CHARACLAT_031609</name>
</gene>
<dbReference type="EMBL" id="JAHUTJ010029778">
    <property type="protein sequence ID" value="MED6275927.1"/>
    <property type="molecule type" value="Genomic_DNA"/>
</dbReference>
<sequence length="78" mass="8581">MITFTYSFPASSLIAPHPIHLFTWLIKQHAGRQTAADYQSLSISPWLLISGHRPCFCLPTTAFCLTLGSACLNLPPHA</sequence>
<evidence type="ECO:0000313" key="2">
    <source>
        <dbReference type="Proteomes" id="UP001352852"/>
    </source>
</evidence>
<protein>
    <submittedName>
        <fullName evidence="1">Uncharacterized protein</fullName>
    </submittedName>
</protein>
<keyword evidence="2" id="KW-1185">Reference proteome</keyword>
<reference evidence="1 2" key="1">
    <citation type="submission" date="2021-06" db="EMBL/GenBank/DDBJ databases">
        <authorList>
            <person name="Palmer J.M."/>
        </authorList>
    </citation>
    <scope>NUCLEOTIDE SEQUENCE [LARGE SCALE GENOMIC DNA]</scope>
    <source>
        <strain evidence="1 2">CL_MEX2019</strain>
        <tissue evidence="1">Muscle</tissue>
    </source>
</reference>
<name>A0ABU7DLG2_9TELE</name>
<comment type="caution">
    <text evidence="1">The sequence shown here is derived from an EMBL/GenBank/DDBJ whole genome shotgun (WGS) entry which is preliminary data.</text>
</comment>
<accession>A0ABU7DLG2</accession>
<evidence type="ECO:0000313" key="1">
    <source>
        <dbReference type="EMBL" id="MED6275927.1"/>
    </source>
</evidence>
<dbReference type="Proteomes" id="UP001352852">
    <property type="component" value="Unassembled WGS sequence"/>
</dbReference>